<comment type="caution">
    <text evidence="8">The sequence shown here is derived from an EMBL/GenBank/DDBJ whole genome shotgun (WGS) entry which is preliminary data.</text>
</comment>
<dbReference type="GO" id="GO:0000271">
    <property type="term" value="P:polysaccharide biosynthetic process"/>
    <property type="evidence" value="ECO:0007669"/>
    <property type="project" value="InterPro"/>
</dbReference>
<dbReference type="eggNOG" id="COG2246">
    <property type="taxonomic scope" value="Bacteria"/>
</dbReference>
<accession>K9HX93</accession>
<evidence type="ECO:0000256" key="5">
    <source>
        <dbReference type="ARBA" id="ARBA00023136"/>
    </source>
</evidence>
<proteinExistence type="inferred from homology"/>
<dbReference type="RefSeq" id="WP_009538618.1">
    <property type="nucleotide sequence ID" value="NZ_ANHY01000002.1"/>
</dbReference>
<feature type="transmembrane region" description="Helical" evidence="6">
    <location>
        <begin position="58"/>
        <end position="75"/>
    </location>
</feature>
<dbReference type="Proteomes" id="UP000009881">
    <property type="component" value="Unassembled WGS sequence"/>
</dbReference>
<comment type="subcellular location">
    <subcellularLocation>
        <location evidence="1">Membrane</location>
        <topology evidence="1">Multi-pass membrane protein</topology>
    </subcellularLocation>
</comment>
<reference evidence="8 9" key="1">
    <citation type="journal article" date="2013" name="Genome Announc.">
        <title>Draft Genome Sequence of an Alphaproteobacterium, Caenispirillum salinarum AK4(T), Isolated from a Solar Saltern.</title>
        <authorList>
            <person name="Khatri I."/>
            <person name="Singh A."/>
            <person name="Korpole S."/>
            <person name="Pinnaka A.K."/>
            <person name="Subramanian S."/>
        </authorList>
    </citation>
    <scope>NUCLEOTIDE SEQUENCE [LARGE SCALE GENOMIC DNA]</scope>
    <source>
        <strain evidence="8 9">AK4</strain>
    </source>
</reference>
<dbReference type="OrthoDB" id="8454931at2"/>
<dbReference type="Pfam" id="PF04138">
    <property type="entry name" value="GtrA_DPMS_TM"/>
    <property type="match status" value="1"/>
</dbReference>
<evidence type="ECO:0000256" key="1">
    <source>
        <dbReference type="ARBA" id="ARBA00004141"/>
    </source>
</evidence>
<keyword evidence="3 6" id="KW-0812">Transmembrane</keyword>
<feature type="domain" description="GtrA/DPMS transmembrane" evidence="7">
    <location>
        <begin position="32"/>
        <end position="149"/>
    </location>
</feature>
<organism evidence="8 9">
    <name type="scientific">Caenispirillum salinarum AK4</name>
    <dbReference type="NCBI Taxonomy" id="1238182"/>
    <lineage>
        <taxon>Bacteria</taxon>
        <taxon>Pseudomonadati</taxon>
        <taxon>Pseudomonadota</taxon>
        <taxon>Alphaproteobacteria</taxon>
        <taxon>Rhodospirillales</taxon>
        <taxon>Novispirillaceae</taxon>
        <taxon>Caenispirillum</taxon>
    </lineage>
</organism>
<comment type="similarity">
    <text evidence="2">Belongs to the GtrA family.</text>
</comment>
<dbReference type="PANTHER" id="PTHR38459">
    <property type="entry name" value="PROPHAGE BACTOPRENOL-LINKED GLUCOSE TRANSLOCASE HOMOLOG"/>
    <property type="match status" value="1"/>
</dbReference>
<keyword evidence="4 6" id="KW-1133">Transmembrane helix</keyword>
<evidence type="ECO:0000256" key="4">
    <source>
        <dbReference type="ARBA" id="ARBA00022989"/>
    </source>
</evidence>
<evidence type="ECO:0000313" key="9">
    <source>
        <dbReference type="Proteomes" id="UP000009881"/>
    </source>
</evidence>
<evidence type="ECO:0000313" key="8">
    <source>
        <dbReference type="EMBL" id="EKV32791.1"/>
    </source>
</evidence>
<evidence type="ECO:0000256" key="6">
    <source>
        <dbReference type="SAM" id="Phobius"/>
    </source>
</evidence>
<dbReference type="EMBL" id="ANHY01000002">
    <property type="protein sequence ID" value="EKV32791.1"/>
    <property type="molecule type" value="Genomic_DNA"/>
</dbReference>
<keyword evidence="9" id="KW-1185">Reference proteome</keyword>
<evidence type="ECO:0000256" key="3">
    <source>
        <dbReference type="ARBA" id="ARBA00022692"/>
    </source>
</evidence>
<protein>
    <recommendedName>
        <fullName evidence="7">GtrA/DPMS transmembrane domain-containing protein</fullName>
    </recommendedName>
</protein>
<evidence type="ECO:0000259" key="7">
    <source>
        <dbReference type="Pfam" id="PF04138"/>
    </source>
</evidence>
<dbReference type="InterPro" id="IPR007267">
    <property type="entry name" value="GtrA_DPMS_TM"/>
</dbReference>
<sequence>MTNGDPTTTAARVLRRTPLARLAGLPVMEIARFGVVGLAATAVHYLTALAALPVAPPLYANVVGFLTAVAVSWIGHSRWTFRAAADGTGAGAAARLPRFVATVIGGFSMSQGTLWLVERFDALPDALALMVAVGVVPPTTYLLNKYWVFK</sequence>
<dbReference type="PANTHER" id="PTHR38459:SF1">
    <property type="entry name" value="PROPHAGE BACTOPRENOL-LINKED GLUCOSE TRANSLOCASE HOMOLOG"/>
    <property type="match status" value="1"/>
</dbReference>
<gene>
    <name evidence="8" type="ORF">C882_1629</name>
</gene>
<dbReference type="STRING" id="1238182.C882_1629"/>
<dbReference type="InterPro" id="IPR051401">
    <property type="entry name" value="GtrA_CellWall_Glycosyl"/>
</dbReference>
<feature type="transmembrane region" description="Helical" evidence="6">
    <location>
        <begin position="96"/>
        <end position="117"/>
    </location>
</feature>
<dbReference type="AlphaFoldDB" id="K9HX93"/>
<feature type="transmembrane region" description="Helical" evidence="6">
    <location>
        <begin position="30"/>
        <end position="52"/>
    </location>
</feature>
<keyword evidence="5 6" id="KW-0472">Membrane</keyword>
<evidence type="ECO:0000256" key="2">
    <source>
        <dbReference type="ARBA" id="ARBA00009399"/>
    </source>
</evidence>
<feature type="transmembrane region" description="Helical" evidence="6">
    <location>
        <begin position="123"/>
        <end position="143"/>
    </location>
</feature>
<name>K9HX93_9PROT</name>
<dbReference type="GO" id="GO:0005886">
    <property type="term" value="C:plasma membrane"/>
    <property type="evidence" value="ECO:0007669"/>
    <property type="project" value="TreeGrafter"/>
</dbReference>